<feature type="domain" description="FlgD/Vpr Ig-like" evidence="1">
    <location>
        <begin position="357"/>
        <end position="406"/>
    </location>
</feature>
<dbReference type="EMBL" id="JABDJR010000249">
    <property type="protein sequence ID" value="NNF06409.1"/>
    <property type="molecule type" value="Genomic_DNA"/>
</dbReference>
<protein>
    <submittedName>
        <fullName evidence="2">T9SS type A sorting domain-containing protein</fullName>
    </submittedName>
</protein>
<sequence length="421" mass="44488">FWPNQSRIVPLASENLSSNIALSYGADVYLRAGELTVNTANGYFPPGEVRALSLELLHIGVAGTTTGGVTVKLSTSDPNLTLADDTALYPNLSSSGTALPMAGDLFQAALSPSAVPGSEILIDVEITDGAGYYGTDQVSFRVGEPVVVFSDDAESGLVNWTASGGFGTETIDGSTWFSDSPGSNYPNSSDARLTLNFGLDLTGGTHALLVFDLLYNIEGGYDWAVVEASTDGGTNWDPLPGKHTVLGESSSGSYGGTVQQMGEPGYEMNRKVVVREEIDLASVVGQSNVLLRYRMVSDGGLNQDGIQVDNLEVRVYAPGSLGTPPTDAVTALRLLPPAPNPFQEETRIIYSVPKSMPVSVSVYDVTGRRIRTLTEGLSAPGEKSLVWDGTSGLGREVSAGIYYVRIDTPEESISKKVTVVQ</sequence>
<feature type="non-terminal residue" evidence="2">
    <location>
        <position position="1"/>
    </location>
</feature>
<dbReference type="Pfam" id="PF13860">
    <property type="entry name" value="FlgD_ig"/>
    <property type="match status" value="1"/>
</dbReference>
<reference evidence="2 3" key="1">
    <citation type="submission" date="2020-03" db="EMBL/GenBank/DDBJ databases">
        <title>Metabolic flexibility allows generalist bacteria to become dominant in a frequently disturbed ecosystem.</title>
        <authorList>
            <person name="Chen Y.-J."/>
            <person name="Leung P.M."/>
            <person name="Bay S.K."/>
            <person name="Hugenholtz P."/>
            <person name="Kessler A.J."/>
            <person name="Shelley G."/>
            <person name="Waite D.W."/>
            <person name="Cook P.L."/>
            <person name="Greening C."/>
        </authorList>
    </citation>
    <scope>NUCLEOTIDE SEQUENCE [LARGE SCALE GENOMIC DNA]</scope>
    <source>
        <strain evidence="2">SS_bin_28</strain>
    </source>
</reference>
<dbReference type="Pfam" id="PF20773">
    <property type="entry name" value="InhA-like_MAM"/>
    <property type="match status" value="1"/>
</dbReference>
<dbReference type="Gene3D" id="2.60.40.4070">
    <property type="match status" value="1"/>
</dbReference>
<organism evidence="2 3">
    <name type="scientific">Eiseniibacteriota bacterium</name>
    <dbReference type="NCBI Taxonomy" id="2212470"/>
    <lineage>
        <taxon>Bacteria</taxon>
        <taxon>Candidatus Eiseniibacteriota</taxon>
    </lineage>
</organism>
<dbReference type="Proteomes" id="UP000547674">
    <property type="component" value="Unassembled WGS sequence"/>
</dbReference>
<name>A0A7Y2H1U4_UNCEI</name>
<comment type="caution">
    <text evidence="2">The sequence shown here is derived from an EMBL/GenBank/DDBJ whole genome shotgun (WGS) entry which is preliminary data.</text>
</comment>
<dbReference type="InterPro" id="IPR025965">
    <property type="entry name" value="FlgD/Vpr_Ig-like"/>
</dbReference>
<proteinExistence type="predicted"/>
<dbReference type="AlphaFoldDB" id="A0A7Y2H1U4"/>
<dbReference type="NCBIfam" id="TIGR04183">
    <property type="entry name" value="Por_Secre_tail"/>
    <property type="match status" value="1"/>
</dbReference>
<accession>A0A7Y2H1U4</accession>
<gene>
    <name evidence="2" type="ORF">HKN21_06585</name>
</gene>
<evidence type="ECO:0000313" key="2">
    <source>
        <dbReference type="EMBL" id="NNF06409.1"/>
    </source>
</evidence>
<dbReference type="InterPro" id="IPR026444">
    <property type="entry name" value="Secre_tail"/>
</dbReference>
<evidence type="ECO:0000313" key="3">
    <source>
        <dbReference type="Proteomes" id="UP000547674"/>
    </source>
</evidence>
<evidence type="ECO:0000259" key="1">
    <source>
        <dbReference type="Pfam" id="PF13860"/>
    </source>
</evidence>